<accession>A0AAD5P7G4</accession>
<keyword evidence="3" id="KW-1185">Reference proteome</keyword>
<evidence type="ECO:0000313" key="2">
    <source>
        <dbReference type="EMBL" id="KAI9201134.1"/>
    </source>
</evidence>
<name>A0AAD5P7G4_ACENE</name>
<comment type="caution">
    <text evidence="2">The sequence shown here is derived from an EMBL/GenBank/DDBJ whole genome shotgun (WGS) entry which is preliminary data.</text>
</comment>
<dbReference type="AlphaFoldDB" id="A0AAD5P7G4"/>
<evidence type="ECO:0000313" key="3">
    <source>
        <dbReference type="Proteomes" id="UP001064489"/>
    </source>
</evidence>
<dbReference type="EMBL" id="JAJSOW010000001">
    <property type="protein sequence ID" value="KAI9201134.1"/>
    <property type="molecule type" value="Genomic_DNA"/>
</dbReference>
<reference evidence="2" key="2">
    <citation type="submission" date="2023-02" db="EMBL/GenBank/DDBJ databases">
        <authorList>
            <person name="Swenson N.G."/>
            <person name="Wegrzyn J.L."/>
            <person name="Mcevoy S.L."/>
        </authorList>
    </citation>
    <scope>NUCLEOTIDE SEQUENCE</scope>
    <source>
        <strain evidence="2">91603</strain>
        <tissue evidence="2">Leaf</tissue>
    </source>
</reference>
<dbReference type="Proteomes" id="UP001064489">
    <property type="component" value="Chromosome 9"/>
</dbReference>
<reference evidence="2" key="1">
    <citation type="journal article" date="2022" name="Plant J.">
        <title>Strategies of tolerance reflected in two North American maple genomes.</title>
        <authorList>
            <person name="McEvoy S.L."/>
            <person name="Sezen U.U."/>
            <person name="Trouern-Trend A."/>
            <person name="McMahon S.M."/>
            <person name="Schaberg P.G."/>
            <person name="Yang J."/>
            <person name="Wegrzyn J.L."/>
            <person name="Swenson N.G."/>
        </authorList>
    </citation>
    <scope>NUCLEOTIDE SEQUENCE</scope>
    <source>
        <strain evidence="2">91603</strain>
    </source>
</reference>
<organism evidence="2 3">
    <name type="scientific">Acer negundo</name>
    <name type="common">Box elder</name>
    <dbReference type="NCBI Taxonomy" id="4023"/>
    <lineage>
        <taxon>Eukaryota</taxon>
        <taxon>Viridiplantae</taxon>
        <taxon>Streptophyta</taxon>
        <taxon>Embryophyta</taxon>
        <taxon>Tracheophyta</taxon>
        <taxon>Spermatophyta</taxon>
        <taxon>Magnoliopsida</taxon>
        <taxon>eudicotyledons</taxon>
        <taxon>Gunneridae</taxon>
        <taxon>Pentapetalae</taxon>
        <taxon>rosids</taxon>
        <taxon>malvids</taxon>
        <taxon>Sapindales</taxon>
        <taxon>Sapindaceae</taxon>
        <taxon>Hippocastanoideae</taxon>
        <taxon>Acereae</taxon>
        <taxon>Acer</taxon>
    </lineage>
</organism>
<sequence>MMLWASGGEGCIMSKGVQWGMPRGTISTQTNKPACGVGKARKGKGTTNLSASAPSLPFVDQTAGAKKLIFMLVRRKSGLQQNDPRHRAKISNTRIMSYADAVVVEAGSTS</sequence>
<protein>
    <submittedName>
        <fullName evidence="2">Uncharacterized protein</fullName>
    </submittedName>
</protein>
<feature type="region of interest" description="Disordered" evidence="1">
    <location>
        <begin position="23"/>
        <end position="53"/>
    </location>
</feature>
<gene>
    <name evidence="2" type="ORF">LWI28_018684</name>
</gene>
<evidence type="ECO:0000256" key="1">
    <source>
        <dbReference type="SAM" id="MobiDB-lite"/>
    </source>
</evidence>
<proteinExistence type="predicted"/>